<dbReference type="InterPro" id="IPR016117">
    <property type="entry name" value="ArgJ-like_dom_sf"/>
</dbReference>
<keyword evidence="3" id="KW-1185">Reference proteome</keyword>
<comment type="similarity">
    <text evidence="1">Belongs to the peptidase S58 family.</text>
</comment>
<dbReference type="CDD" id="cd02252">
    <property type="entry name" value="nylC_like"/>
    <property type="match status" value="1"/>
</dbReference>
<dbReference type="Proteomes" id="UP000321306">
    <property type="component" value="Unassembled WGS sequence"/>
</dbReference>
<dbReference type="AlphaFoldDB" id="A0A511N2U8"/>
<evidence type="ECO:0000313" key="3">
    <source>
        <dbReference type="Proteomes" id="UP000321306"/>
    </source>
</evidence>
<dbReference type="SUPFAM" id="SSF56266">
    <property type="entry name" value="DmpA/ArgJ-like"/>
    <property type="match status" value="1"/>
</dbReference>
<proteinExistence type="inferred from homology"/>
<dbReference type="PANTHER" id="PTHR36512:SF3">
    <property type="entry name" value="BLR5678 PROTEIN"/>
    <property type="match status" value="1"/>
</dbReference>
<reference evidence="2 3" key="1">
    <citation type="submission" date="2019-07" db="EMBL/GenBank/DDBJ databases">
        <title>Whole genome shotgun sequence of Deinococcus cellulosilyticus NBRC 106333.</title>
        <authorList>
            <person name="Hosoyama A."/>
            <person name="Uohara A."/>
            <person name="Ohji S."/>
            <person name="Ichikawa N."/>
        </authorList>
    </citation>
    <scope>NUCLEOTIDE SEQUENCE [LARGE SCALE GENOMIC DNA]</scope>
    <source>
        <strain evidence="2 3">NBRC 106333</strain>
    </source>
</reference>
<sequence length="328" mass="33730">MSASNAWTSGPTDSLTDVEGILVGHHTDMELLSGTTAVLFPEGAAASVDVRGAAPGTRETDLLQPENLVEDIQGLVLSGGSAFGLDAASGVVQFLLEQGKGFRIHDHLHVPIVPAAILFDLERGAARGRFPDRSFGYQAAAAATEGPVVCGSVGAGTGALAGSLKGGIGTASLMLPGGIVVSALVALNSAGEVYHPETGQLYADAFVPSGWSVGCIEPPPAKRGPQIGQNTTLAVVATNATLNKTQLKKVAQMAHDGFARAIHPVHTLFDGDTVFAVGTKKLALQHPLQLHEVSVAAADVVLLAIRNAVLEATSEDFPTFKRLLKTGP</sequence>
<dbReference type="EMBL" id="BJXB01000009">
    <property type="protein sequence ID" value="GEM46756.1"/>
    <property type="molecule type" value="Genomic_DNA"/>
</dbReference>
<dbReference type="OrthoDB" id="9808347at2"/>
<comment type="caution">
    <text evidence="2">The sequence shown here is derived from an EMBL/GenBank/DDBJ whole genome shotgun (WGS) entry which is preliminary data.</text>
</comment>
<dbReference type="PANTHER" id="PTHR36512">
    <property type="entry name" value="D-AMINOPEPTIDASE"/>
    <property type="match status" value="1"/>
</dbReference>
<dbReference type="RefSeq" id="WP_146884555.1">
    <property type="nucleotide sequence ID" value="NZ_BJXB01000009.1"/>
</dbReference>
<accession>A0A511N2U8</accession>
<dbReference type="Pfam" id="PF03576">
    <property type="entry name" value="Peptidase_S58"/>
    <property type="match status" value="1"/>
</dbReference>
<dbReference type="InterPro" id="IPR005321">
    <property type="entry name" value="Peptidase_S58_DmpA"/>
</dbReference>
<protein>
    <submittedName>
        <fullName evidence="2">Uncharacterized protein</fullName>
    </submittedName>
</protein>
<dbReference type="Gene3D" id="3.60.70.12">
    <property type="entry name" value="L-amino peptidase D-ALA esterase/amidase"/>
    <property type="match status" value="1"/>
</dbReference>
<gene>
    <name evidence="2" type="ORF">DC3_23910</name>
</gene>
<name>A0A511N2U8_DEIC1</name>
<organism evidence="2 3">
    <name type="scientific">Deinococcus cellulosilyticus (strain DSM 18568 / NBRC 106333 / KACC 11606 / 5516J-15)</name>
    <dbReference type="NCBI Taxonomy" id="1223518"/>
    <lineage>
        <taxon>Bacteria</taxon>
        <taxon>Thermotogati</taxon>
        <taxon>Deinococcota</taxon>
        <taxon>Deinococci</taxon>
        <taxon>Deinococcales</taxon>
        <taxon>Deinococcaceae</taxon>
        <taxon>Deinococcus</taxon>
    </lineage>
</organism>
<dbReference type="GO" id="GO:0004177">
    <property type="term" value="F:aminopeptidase activity"/>
    <property type="evidence" value="ECO:0007669"/>
    <property type="project" value="TreeGrafter"/>
</dbReference>
<evidence type="ECO:0000313" key="2">
    <source>
        <dbReference type="EMBL" id="GEM46756.1"/>
    </source>
</evidence>
<evidence type="ECO:0000256" key="1">
    <source>
        <dbReference type="ARBA" id="ARBA00007068"/>
    </source>
</evidence>